<dbReference type="EMBL" id="WPIP01000711">
    <property type="protein sequence ID" value="MVM94359.1"/>
    <property type="molecule type" value="Genomic_DNA"/>
</dbReference>
<accession>A0A6I4HXJ3</accession>
<reference evidence="1 2" key="1">
    <citation type="submission" date="2019-11" db="EMBL/GenBank/DDBJ databases">
        <title>Multidrug-resistant Acinetobacter baumannii moving toward extensively drug-resistant over fifteen years in South of Brazil.</title>
        <authorList>
            <person name="Fedrigo N.H."/>
            <person name="Cerdeira L."/>
            <person name="Fuga B."/>
            <person name="Marini P.V.B."/>
            <person name="Shinohara D.R."/>
            <person name="Carrara-Marroni F.E."/>
            <person name="Lincopan N."/>
            <person name="Tognim M.C.B."/>
        </authorList>
    </citation>
    <scope>NUCLEOTIDE SEQUENCE [LARGE SCALE GENOMIC DNA]</scope>
    <source>
        <strain evidence="1 2">Ac576</strain>
    </source>
</reference>
<gene>
    <name evidence="1" type="ORF">GNY86_22775</name>
</gene>
<dbReference type="AlphaFoldDB" id="A0A6I4HXJ3"/>
<sequence>MKEFARIQEQALSLDTFDPIQSFPECGGI</sequence>
<dbReference type="Proteomes" id="UP000439424">
    <property type="component" value="Unassembled WGS sequence"/>
</dbReference>
<protein>
    <submittedName>
        <fullName evidence="1">Molybdenum cofactor biosynthesis protein MoaE</fullName>
    </submittedName>
</protein>
<feature type="non-terminal residue" evidence="1">
    <location>
        <position position="29"/>
    </location>
</feature>
<proteinExistence type="predicted"/>
<comment type="caution">
    <text evidence="1">The sequence shown here is derived from an EMBL/GenBank/DDBJ whole genome shotgun (WGS) entry which is preliminary data.</text>
</comment>
<evidence type="ECO:0000313" key="2">
    <source>
        <dbReference type="Proteomes" id="UP000439424"/>
    </source>
</evidence>
<evidence type="ECO:0000313" key="1">
    <source>
        <dbReference type="EMBL" id="MVM94359.1"/>
    </source>
</evidence>
<organism evidence="1 2">
    <name type="scientific">Acinetobacter baumannii</name>
    <dbReference type="NCBI Taxonomy" id="470"/>
    <lineage>
        <taxon>Bacteria</taxon>
        <taxon>Pseudomonadati</taxon>
        <taxon>Pseudomonadota</taxon>
        <taxon>Gammaproteobacteria</taxon>
        <taxon>Moraxellales</taxon>
        <taxon>Moraxellaceae</taxon>
        <taxon>Acinetobacter</taxon>
        <taxon>Acinetobacter calcoaceticus/baumannii complex</taxon>
    </lineage>
</organism>
<name>A0A6I4HXJ3_ACIBA</name>